<dbReference type="PANTHER" id="PTHR43738">
    <property type="entry name" value="ABC TRANSPORTER, MEMBRANE PROTEIN"/>
    <property type="match status" value="1"/>
</dbReference>
<evidence type="ECO:0000313" key="9">
    <source>
        <dbReference type="EMBL" id="QDU21360.1"/>
    </source>
</evidence>
<dbReference type="KEGG" id="uli:ETAA1_33270"/>
<dbReference type="InterPro" id="IPR025857">
    <property type="entry name" value="MacB_PCD"/>
</dbReference>
<proteinExistence type="predicted"/>
<accession>A0A517XV21</accession>
<evidence type="ECO:0000256" key="1">
    <source>
        <dbReference type="ARBA" id="ARBA00004651"/>
    </source>
</evidence>
<feature type="domain" description="ABC3 transporter permease C-terminal" evidence="7">
    <location>
        <begin position="269"/>
        <end position="384"/>
    </location>
</feature>
<dbReference type="InterPro" id="IPR003838">
    <property type="entry name" value="ABC3_permease_C"/>
</dbReference>
<evidence type="ECO:0000256" key="5">
    <source>
        <dbReference type="ARBA" id="ARBA00023136"/>
    </source>
</evidence>
<evidence type="ECO:0000256" key="3">
    <source>
        <dbReference type="ARBA" id="ARBA00022692"/>
    </source>
</evidence>
<feature type="domain" description="MacB-like periplasmic core" evidence="8">
    <location>
        <begin position="20"/>
        <end position="224"/>
    </location>
</feature>
<evidence type="ECO:0000313" key="10">
    <source>
        <dbReference type="Proteomes" id="UP000319576"/>
    </source>
</evidence>
<feature type="transmembrane region" description="Helical" evidence="6">
    <location>
        <begin position="319"/>
        <end position="344"/>
    </location>
</feature>
<keyword evidence="4 6" id="KW-1133">Transmembrane helix</keyword>
<comment type="subcellular location">
    <subcellularLocation>
        <location evidence="1">Cell membrane</location>
        <topology evidence="1">Multi-pass membrane protein</topology>
    </subcellularLocation>
</comment>
<feature type="transmembrane region" description="Helical" evidence="6">
    <location>
        <begin position="265"/>
        <end position="290"/>
    </location>
</feature>
<dbReference type="GO" id="GO:0005886">
    <property type="term" value="C:plasma membrane"/>
    <property type="evidence" value="ECO:0007669"/>
    <property type="project" value="UniProtKB-SubCell"/>
</dbReference>
<keyword evidence="5 6" id="KW-0472">Membrane</keyword>
<dbReference type="InterPro" id="IPR051125">
    <property type="entry name" value="ABC-4/HrtB_transporter"/>
</dbReference>
<dbReference type="OrthoDB" id="248483at2"/>
<protein>
    <submittedName>
        <fullName evidence="9">FtsX-like permease family protein</fullName>
    </submittedName>
</protein>
<name>A0A517XV21_9BACT</name>
<dbReference type="PANTHER" id="PTHR43738:SF3">
    <property type="entry name" value="ABC TRANSPORTER PERMEASE"/>
    <property type="match status" value="1"/>
</dbReference>
<organism evidence="9 10">
    <name type="scientific">Urbifossiella limnaea</name>
    <dbReference type="NCBI Taxonomy" id="2528023"/>
    <lineage>
        <taxon>Bacteria</taxon>
        <taxon>Pseudomonadati</taxon>
        <taxon>Planctomycetota</taxon>
        <taxon>Planctomycetia</taxon>
        <taxon>Gemmatales</taxon>
        <taxon>Gemmataceae</taxon>
        <taxon>Urbifossiella</taxon>
    </lineage>
</organism>
<keyword evidence="3 6" id="KW-0812">Transmembrane</keyword>
<evidence type="ECO:0000259" key="7">
    <source>
        <dbReference type="Pfam" id="PF02687"/>
    </source>
</evidence>
<feature type="transmembrane region" description="Helical" evidence="6">
    <location>
        <begin position="356"/>
        <end position="374"/>
    </location>
</feature>
<evidence type="ECO:0000256" key="6">
    <source>
        <dbReference type="SAM" id="Phobius"/>
    </source>
</evidence>
<evidence type="ECO:0000259" key="8">
    <source>
        <dbReference type="Pfam" id="PF12704"/>
    </source>
</evidence>
<reference evidence="9 10" key="1">
    <citation type="submission" date="2019-02" db="EMBL/GenBank/DDBJ databases">
        <title>Deep-cultivation of Planctomycetes and their phenomic and genomic characterization uncovers novel biology.</title>
        <authorList>
            <person name="Wiegand S."/>
            <person name="Jogler M."/>
            <person name="Boedeker C."/>
            <person name="Pinto D."/>
            <person name="Vollmers J."/>
            <person name="Rivas-Marin E."/>
            <person name="Kohn T."/>
            <person name="Peeters S.H."/>
            <person name="Heuer A."/>
            <person name="Rast P."/>
            <person name="Oberbeckmann S."/>
            <person name="Bunk B."/>
            <person name="Jeske O."/>
            <person name="Meyerdierks A."/>
            <person name="Storesund J.E."/>
            <person name="Kallscheuer N."/>
            <person name="Luecker S."/>
            <person name="Lage O.M."/>
            <person name="Pohl T."/>
            <person name="Merkel B.J."/>
            <person name="Hornburger P."/>
            <person name="Mueller R.-W."/>
            <person name="Bruemmer F."/>
            <person name="Labrenz M."/>
            <person name="Spormann A.M."/>
            <person name="Op den Camp H."/>
            <person name="Overmann J."/>
            <person name="Amann R."/>
            <person name="Jetten M.S.M."/>
            <person name="Mascher T."/>
            <person name="Medema M.H."/>
            <person name="Devos D.P."/>
            <person name="Kaster A.-K."/>
            <person name="Ovreas L."/>
            <person name="Rohde M."/>
            <person name="Galperin M.Y."/>
            <person name="Jogler C."/>
        </authorList>
    </citation>
    <scope>NUCLEOTIDE SEQUENCE [LARGE SCALE GENOMIC DNA]</scope>
    <source>
        <strain evidence="9 10">ETA_A1</strain>
    </source>
</reference>
<evidence type="ECO:0000256" key="2">
    <source>
        <dbReference type="ARBA" id="ARBA00022475"/>
    </source>
</evidence>
<dbReference type="EMBL" id="CP036273">
    <property type="protein sequence ID" value="QDU21360.1"/>
    <property type="molecule type" value="Genomic_DNA"/>
</dbReference>
<evidence type="ECO:0000256" key="4">
    <source>
        <dbReference type="ARBA" id="ARBA00022989"/>
    </source>
</evidence>
<dbReference type="Pfam" id="PF02687">
    <property type="entry name" value="FtsX"/>
    <property type="match status" value="1"/>
</dbReference>
<sequence>MRLLPWDYGVRNLGRRPVRTALTALGLGLVVFLLLVVLGFVRGLELSLQQSGDPEVVLLHNANAAENLENSSIADEVAALARTEFSAHLVKYGEAAAVSPELTIAGRVQVGDATTLAVFRGVDLDRAFLVRRQVALVEGTLPGPGEVLVGRLAPAKLGVEPAEVGVGRSISIEGKPWRVSGRFAAPGTLLEAEVWCRLDDLKAAMRRPNDVSVVAMRFDPAGDPAKQMGYVEYFCRNRRPDLELAGSRESEYYAFLGKHYAPMRALAWLLVGLVAAAGACGAANTMYAAVSGRVREFAALQAVGFPRRAIAVSLLQESVILAAAATLAAAGLALGLAHGVAVRFTMGAFALQIDRTALLVGCAAGLGLGVFGAVPPAVRAFRLPIPDALKAT</sequence>
<gene>
    <name evidence="9" type="ORF">ETAA1_33270</name>
</gene>
<dbReference type="Proteomes" id="UP000319576">
    <property type="component" value="Chromosome"/>
</dbReference>
<keyword evidence="10" id="KW-1185">Reference proteome</keyword>
<dbReference type="AlphaFoldDB" id="A0A517XV21"/>
<dbReference type="Pfam" id="PF12704">
    <property type="entry name" value="MacB_PCD"/>
    <property type="match status" value="1"/>
</dbReference>
<feature type="transmembrane region" description="Helical" evidence="6">
    <location>
        <begin position="20"/>
        <end position="41"/>
    </location>
</feature>
<keyword evidence="2" id="KW-1003">Cell membrane</keyword>
<dbReference type="RefSeq" id="WP_145240243.1">
    <property type="nucleotide sequence ID" value="NZ_CP036273.1"/>
</dbReference>